<dbReference type="Pfam" id="PF02770">
    <property type="entry name" value="Acyl-CoA_dh_M"/>
    <property type="match status" value="1"/>
</dbReference>
<dbReference type="Gene3D" id="1.20.140.10">
    <property type="entry name" value="Butyryl-CoA Dehydrogenase, subunit A, domain 3"/>
    <property type="match status" value="1"/>
</dbReference>
<comment type="cofactor">
    <cofactor evidence="1">
        <name>FAD</name>
        <dbReference type="ChEBI" id="CHEBI:57692"/>
    </cofactor>
</comment>
<evidence type="ECO:0000256" key="2">
    <source>
        <dbReference type="ARBA" id="ARBA00009347"/>
    </source>
</evidence>
<dbReference type="EMBL" id="CAFBRX010000285">
    <property type="protein sequence ID" value="CAB5138913.1"/>
    <property type="molecule type" value="Genomic_DNA"/>
</dbReference>
<accession>A0A6J7W2V4</accession>
<evidence type="ECO:0000256" key="1">
    <source>
        <dbReference type="ARBA" id="ARBA00001974"/>
    </source>
</evidence>
<dbReference type="InterPro" id="IPR046373">
    <property type="entry name" value="Acyl-CoA_Oxase/DH_mid-dom_sf"/>
</dbReference>
<organism evidence="9">
    <name type="scientific">freshwater metagenome</name>
    <dbReference type="NCBI Taxonomy" id="449393"/>
    <lineage>
        <taxon>unclassified sequences</taxon>
        <taxon>metagenomes</taxon>
        <taxon>ecological metagenomes</taxon>
    </lineage>
</organism>
<evidence type="ECO:0000256" key="4">
    <source>
        <dbReference type="ARBA" id="ARBA00022827"/>
    </source>
</evidence>
<evidence type="ECO:0000256" key="5">
    <source>
        <dbReference type="ARBA" id="ARBA00023002"/>
    </source>
</evidence>
<dbReference type="Gene3D" id="1.10.540.10">
    <property type="entry name" value="Acyl-CoA dehydrogenase/oxidase, N-terminal domain"/>
    <property type="match status" value="1"/>
</dbReference>
<keyword evidence="5" id="KW-0560">Oxidoreductase</keyword>
<dbReference type="PANTHER" id="PTHR48083">
    <property type="entry name" value="MEDIUM-CHAIN SPECIFIC ACYL-COA DEHYDROGENASE, MITOCHONDRIAL-RELATED"/>
    <property type="match status" value="1"/>
</dbReference>
<dbReference type="InterPro" id="IPR050741">
    <property type="entry name" value="Acyl-CoA_dehydrogenase"/>
</dbReference>
<feature type="domain" description="Acyl-CoA dehydrogenase/oxidase C-terminal" evidence="6">
    <location>
        <begin position="260"/>
        <end position="404"/>
    </location>
</feature>
<dbReference type="InterPro" id="IPR006089">
    <property type="entry name" value="Acyl-CoA_DH_CS"/>
</dbReference>
<dbReference type="FunFam" id="2.40.110.10:FF:000002">
    <property type="entry name" value="Acyl-CoA dehydrogenase fadE12"/>
    <property type="match status" value="1"/>
</dbReference>
<dbReference type="SUPFAM" id="SSF56645">
    <property type="entry name" value="Acyl-CoA dehydrogenase NM domain-like"/>
    <property type="match status" value="1"/>
</dbReference>
<dbReference type="InterPro" id="IPR009075">
    <property type="entry name" value="AcylCo_DH/oxidase_C"/>
</dbReference>
<dbReference type="InterPro" id="IPR013786">
    <property type="entry name" value="AcylCoA_DH/ox_N"/>
</dbReference>
<evidence type="ECO:0000256" key="3">
    <source>
        <dbReference type="ARBA" id="ARBA00022630"/>
    </source>
</evidence>
<sequence>MAVANLRLVSSSPMREAGLRGRIGGVKRSLYNDDHVAFADSFRRFVAQEITPDYLKWEAEGIAPRSLYKKAGDNGFIGMAIPQEFGGGGSHDFRFNSVIAEELAYAGIGGAGQGLTLHNDITTPYFTDICNDEQKARWLPGIASGELITAIAMTEPGTGSDLAGIATTARRDGDRYILNGSKTFITNGINSDLVIVAAKTDPSQRHAGMSLMVVERSMAGFERGRNLDKIGMHSQDTAELFFNDVDVPVANLIGEEGRAFHYLTSNLAQERLSIAISGVAVARACVGWTVDYVKERKAFGKSISQFQNTKFVLAEQRTEVDVAQAFVDQCILALNEGTLTAPQAAQAKYWCTELQKRVADKCLQLFGGYGYMTEYPIARAYADARVTSIYGGTTEVMKSIIAKDMDL</sequence>
<dbReference type="SUPFAM" id="SSF47203">
    <property type="entry name" value="Acyl-CoA dehydrogenase C-terminal domain-like"/>
    <property type="match status" value="1"/>
</dbReference>
<comment type="similarity">
    <text evidence="2">Belongs to the acyl-CoA dehydrogenase family.</text>
</comment>
<evidence type="ECO:0000259" key="7">
    <source>
        <dbReference type="Pfam" id="PF02770"/>
    </source>
</evidence>
<dbReference type="Pfam" id="PF02771">
    <property type="entry name" value="Acyl-CoA_dh_N"/>
    <property type="match status" value="1"/>
</dbReference>
<feature type="domain" description="Acyl-CoA oxidase/dehydrogenase middle" evidence="7">
    <location>
        <begin position="150"/>
        <end position="245"/>
    </location>
</feature>
<dbReference type="GO" id="GO:0050660">
    <property type="term" value="F:flavin adenine dinucleotide binding"/>
    <property type="evidence" value="ECO:0007669"/>
    <property type="project" value="InterPro"/>
</dbReference>
<dbReference type="GO" id="GO:0005737">
    <property type="term" value="C:cytoplasm"/>
    <property type="evidence" value="ECO:0007669"/>
    <property type="project" value="TreeGrafter"/>
</dbReference>
<dbReference type="GO" id="GO:0033539">
    <property type="term" value="P:fatty acid beta-oxidation using acyl-CoA dehydrogenase"/>
    <property type="evidence" value="ECO:0007669"/>
    <property type="project" value="TreeGrafter"/>
</dbReference>
<keyword evidence="4" id="KW-0274">FAD</keyword>
<evidence type="ECO:0000313" key="9">
    <source>
        <dbReference type="EMBL" id="CAB5138913.1"/>
    </source>
</evidence>
<proteinExistence type="inferred from homology"/>
<dbReference type="InterPro" id="IPR009100">
    <property type="entry name" value="AcylCoA_DH/oxidase_NM_dom_sf"/>
</dbReference>
<reference evidence="9" key="1">
    <citation type="submission" date="2020-05" db="EMBL/GenBank/DDBJ databases">
        <authorList>
            <person name="Chiriac C."/>
            <person name="Salcher M."/>
            <person name="Ghai R."/>
            <person name="Kavagutti S V."/>
        </authorList>
    </citation>
    <scope>NUCLEOTIDE SEQUENCE</scope>
</reference>
<keyword evidence="3" id="KW-0285">Flavoprotein</keyword>
<dbReference type="Pfam" id="PF00441">
    <property type="entry name" value="Acyl-CoA_dh_1"/>
    <property type="match status" value="1"/>
</dbReference>
<dbReference type="Gene3D" id="2.40.110.10">
    <property type="entry name" value="Butyryl-CoA Dehydrogenase, subunit A, domain 2"/>
    <property type="match status" value="1"/>
</dbReference>
<gene>
    <name evidence="9" type="ORF">UFOPK4422_01794</name>
</gene>
<evidence type="ECO:0000259" key="6">
    <source>
        <dbReference type="Pfam" id="PF00441"/>
    </source>
</evidence>
<dbReference type="PANTHER" id="PTHR48083:SF20">
    <property type="entry name" value="LONG-CHAIN SPECIFIC ACYL-COA DEHYDROGENASE, MITOCHONDRIAL"/>
    <property type="match status" value="1"/>
</dbReference>
<dbReference type="InterPro" id="IPR036250">
    <property type="entry name" value="AcylCo_DH-like_C"/>
</dbReference>
<dbReference type="FunFam" id="1.20.140.10:FF:000001">
    <property type="entry name" value="Acyl-CoA dehydrogenase"/>
    <property type="match status" value="1"/>
</dbReference>
<protein>
    <submittedName>
        <fullName evidence="9">Unannotated protein</fullName>
    </submittedName>
</protein>
<dbReference type="InterPro" id="IPR037069">
    <property type="entry name" value="AcylCoA_DH/ox_N_sf"/>
</dbReference>
<evidence type="ECO:0000259" key="8">
    <source>
        <dbReference type="Pfam" id="PF02771"/>
    </source>
</evidence>
<name>A0A6J7W2V4_9ZZZZ</name>
<dbReference type="InterPro" id="IPR006091">
    <property type="entry name" value="Acyl-CoA_Oxase/DH_mid-dom"/>
</dbReference>
<feature type="domain" description="Acyl-CoA dehydrogenase/oxidase N-terminal" evidence="8">
    <location>
        <begin position="33"/>
        <end position="146"/>
    </location>
</feature>
<dbReference type="PROSITE" id="PS00073">
    <property type="entry name" value="ACYL_COA_DH_2"/>
    <property type="match status" value="1"/>
</dbReference>
<dbReference type="AlphaFoldDB" id="A0A6J7W2V4"/>
<dbReference type="GO" id="GO:0003995">
    <property type="term" value="F:acyl-CoA dehydrogenase activity"/>
    <property type="evidence" value="ECO:0007669"/>
    <property type="project" value="InterPro"/>
</dbReference>